<protein>
    <submittedName>
        <fullName evidence="1">Uncharacterized protein</fullName>
    </submittedName>
</protein>
<accession>A0A8T1QC56</accession>
<evidence type="ECO:0000313" key="2">
    <source>
        <dbReference type="Proteomes" id="UP000811609"/>
    </source>
</evidence>
<dbReference type="AlphaFoldDB" id="A0A8T1QC56"/>
<dbReference type="Proteomes" id="UP000811609">
    <property type="component" value="Chromosome 6"/>
</dbReference>
<reference evidence="1" key="1">
    <citation type="submission" date="2020-12" db="EMBL/GenBank/DDBJ databases">
        <title>WGS assembly of Carya illinoinensis cv. Pawnee.</title>
        <authorList>
            <person name="Platts A."/>
            <person name="Shu S."/>
            <person name="Wright S."/>
            <person name="Barry K."/>
            <person name="Edger P."/>
            <person name="Pires J.C."/>
            <person name="Schmutz J."/>
        </authorList>
    </citation>
    <scope>NUCLEOTIDE SEQUENCE</scope>
    <source>
        <tissue evidence="1">Leaf</tissue>
    </source>
</reference>
<gene>
    <name evidence="1" type="ORF">CIPAW_06G146700</name>
</gene>
<keyword evidence="2" id="KW-1185">Reference proteome</keyword>
<organism evidence="1 2">
    <name type="scientific">Carya illinoinensis</name>
    <name type="common">Pecan</name>
    <dbReference type="NCBI Taxonomy" id="32201"/>
    <lineage>
        <taxon>Eukaryota</taxon>
        <taxon>Viridiplantae</taxon>
        <taxon>Streptophyta</taxon>
        <taxon>Embryophyta</taxon>
        <taxon>Tracheophyta</taxon>
        <taxon>Spermatophyta</taxon>
        <taxon>Magnoliopsida</taxon>
        <taxon>eudicotyledons</taxon>
        <taxon>Gunneridae</taxon>
        <taxon>Pentapetalae</taxon>
        <taxon>rosids</taxon>
        <taxon>fabids</taxon>
        <taxon>Fagales</taxon>
        <taxon>Juglandaceae</taxon>
        <taxon>Carya</taxon>
    </lineage>
</organism>
<name>A0A8T1QC56_CARIL</name>
<evidence type="ECO:0000313" key="1">
    <source>
        <dbReference type="EMBL" id="KAG6651913.1"/>
    </source>
</evidence>
<sequence>MVDHRCKNRFAENSLQKGSGIGDSLRSGGISLMVRGGIGML</sequence>
<dbReference type="EMBL" id="CM031814">
    <property type="protein sequence ID" value="KAG6651913.1"/>
    <property type="molecule type" value="Genomic_DNA"/>
</dbReference>
<comment type="caution">
    <text evidence="1">The sequence shown here is derived from an EMBL/GenBank/DDBJ whole genome shotgun (WGS) entry which is preliminary data.</text>
</comment>
<proteinExistence type="predicted"/>